<keyword evidence="4 6" id="KW-1133">Transmembrane helix</keyword>
<evidence type="ECO:0000256" key="2">
    <source>
        <dbReference type="ARBA" id="ARBA00009399"/>
    </source>
</evidence>
<dbReference type="Proteomes" id="UP001218104">
    <property type="component" value="Chromosome"/>
</dbReference>
<keyword evidence="5 6" id="KW-0472">Membrane</keyword>
<protein>
    <submittedName>
        <fullName evidence="11">GtrA family protein</fullName>
    </submittedName>
    <submittedName>
        <fullName evidence="9">Membrane protein</fullName>
    </submittedName>
</protein>
<feature type="domain" description="GtrA/DPMS transmembrane" evidence="7">
    <location>
        <begin position="14"/>
        <end position="135"/>
    </location>
</feature>
<evidence type="ECO:0000256" key="3">
    <source>
        <dbReference type="ARBA" id="ARBA00022692"/>
    </source>
</evidence>
<dbReference type="InterPro" id="IPR051401">
    <property type="entry name" value="GtrA_CellWall_Glycosyl"/>
</dbReference>
<feature type="transmembrane region" description="Helical" evidence="6">
    <location>
        <begin position="38"/>
        <end position="57"/>
    </location>
</feature>
<sequence length="144" mass="17036">MRKLWNKYGQVIAYLFWGVVTTLVNIVSFQFLSSGVHWNYQVANVTAWFLSVLVAYLTNKVWVFNSHYTTWKAFWIEISQFFFYRGLTLLIDMAFMFVGVTLLKLNTPIQELMVKIVDNVVVVVANYIFSRWLIFKDNEKIAKR</sequence>
<feature type="transmembrane region" description="Helical" evidence="6">
    <location>
        <begin position="116"/>
        <end position="134"/>
    </location>
</feature>
<dbReference type="AlphaFoldDB" id="A0A0G9GFC0"/>
<gene>
    <name evidence="8" type="ORF">BUW47_07835</name>
    <name evidence="10" type="ORF">HCY95_01623</name>
    <name evidence="9" type="ORF">LF01B1_06690</name>
    <name evidence="11" type="ORF">P8634_08390</name>
</gene>
<evidence type="ECO:0000313" key="8">
    <source>
        <dbReference type="EMBL" id="APU46327.1"/>
    </source>
</evidence>
<reference evidence="8 12" key="1">
    <citation type="submission" date="2016-12" db="EMBL/GenBank/DDBJ databases">
        <title>Complete Genome Sequence of Lactobacillus fermentum Strain SNUV175, a Probiotic for Treatment of Bacterial Vaginosis.</title>
        <authorList>
            <person name="Lee S."/>
            <person name="You H.J."/>
            <person name="Kwon B."/>
            <person name="Ko G."/>
        </authorList>
    </citation>
    <scope>NUCLEOTIDE SEQUENCE [LARGE SCALE GENOMIC DNA]</scope>
    <source>
        <strain evidence="8 12">SNUV175</strain>
    </source>
</reference>
<dbReference type="EMBL" id="BOLH01000005">
    <property type="protein sequence ID" value="GIC71654.1"/>
    <property type="molecule type" value="Genomic_DNA"/>
</dbReference>
<dbReference type="Proteomes" id="UP000653631">
    <property type="component" value="Unassembled WGS sequence"/>
</dbReference>
<name>A0A0G9GFC0_LIMFE</name>
<evidence type="ECO:0000313" key="14">
    <source>
        <dbReference type="Proteomes" id="UP000653631"/>
    </source>
</evidence>
<evidence type="ECO:0000256" key="5">
    <source>
        <dbReference type="ARBA" id="ARBA00023136"/>
    </source>
</evidence>
<dbReference type="EMBL" id="CP019030">
    <property type="protein sequence ID" value="APU46327.1"/>
    <property type="molecule type" value="Genomic_DNA"/>
</dbReference>
<reference evidence="9 14" key="3">
    <citation type="submission" date="2021-01" db="EMBL/GenBank/DDBJ databases">
        <title>Development of a method for detection of lactic acid bacteria that cause putrefactive shochu mash.</title>
        <authorList>
            <person name="Takashita H."/>
            <person name="Fujihara E."/>
            <person name="Takayama K."/>
            <person name="Yamamoto H."/>
            <person name="Mizutani M."/>
            <person name="Kajiwara Y."/>
        </authorList>
    </citation>
    <scope>NUCLEOTIDE SEQUENCE [LARGE SCALE GENOMIC DNA]</scope>
    <source>
        <strain evidence="9 14">01-B1</strain>
    </source>
</reference>
<evidence type="ECO:0000313" key="13">
    <source>
        <dbReference type="Proteomes" id="UP000503169"/>
    </source>
</evidence>
<dbReference type="PANTHER" id="PTHR38459">
    <property type="entry name" value="PROPHAGE BACTOPRENOL-LINKED GLUCOSE TRANSLOCASE HOMOLOG"/>
    <property type="match status" value="1"/>
</dbReference>
<comment type="subcellular location">
    <subcellularLocation>
        <location evidence="1">Membrane</location>
        <topology evidence="1">Multi-pass membrane protein</topology>
    </subcellularLocation>
</comment>
<evidence type="ECO:0000313" key="9">
    <source>
        <dbReference type="EMBL" id="GIC71654.1"/>
    </source>
</evidence>
<reference evidence="10 13" key="2">
    <citation type="submission" date="2020-04" db="EMBL/GenBank/DDBJ databases">
        <title>Novel strain L. Fermentum HFD1 producer antibacterial peptides.</title>
        <authorList>
            <person name="Ozhegov G.D."/>
            <person name="Pavlova A.S."/>
            <person name="Zhuravleva D.E."/>
            <person name="Gogoleva N.V."/>
            <person name="Shagimardanova E.I."/>
            <person name="Markelova M.I."/>
            <person name="Yarullina D.R."/>
            <person name="Kayumov A.R."/>
        </authorList>
    </citation>
    <scope>NUCLEOTIDE SEQUENCE [LARGE SCALE GENOMIC DNA]</scope>
    <source>
        <strain evidence="10 13">HFD1</strain>
    </source>
</reference>
<evidence type="ECO:0000256" key="6">
    <source>
        <dbReference type="SAM" id="Phobius"/>
    </source>
</evidence>
<dbReference type="STRING" id="1613.GCA_002119645_01753"/>
<keyword evidence="3 6" id="KW-0812">Transmembrane</keyword>
<dbReference type="GO" id="GO:0005886">
    <property type="term" value="C:plasma membrane"/>
    <property type="evidence" value="ECO:0007669"/>
    <property type="project" value="TreeGrafter"/>
</dbReference>
<evidence type="ECO:0000313" key="11">
    <source>
        <dbReference type="EMBL" id="WFR88786.1"/>
    </source>
</evidence>
<dbReference type="EMBL" id="CP050919">
    <property type="protein sequence ID" value="QIX59170.1"/>
    <property type="molecule type" value="Genomic_DNA"/>
</dbReference>
<dbReference type="PANTHER" id="PTHR38459:SF5">
    <property type="entry name" value="CELL WALL TEICHOIC ACID GLYCOSYLATION PROTEIN GTCA"/>
    <property type="match status" value="1"/>
</dbReference>
<dbReference type="Proteomes" id="UP000185427">
    <property type="component" value="Chromosome"/>
</dbReference>
<dbReference type="GeneID" id="83716212"/>
<dbReference type="Pfam" id="PF04138">
    <property type="entry name" value="GtrA_DPMS_TM"/>
    <property type="match status" value="1"/>
</dbReference>
<feature type="transmembrane region" description="Helical" evidence="6">
    <location>
        <begin position="82"/>
        <end position="104"/>
    </location>
</feature>
<dbReference type="InterPro" id="IPR007267">
    <property type="entry name" value="GtrA_DPMS_TM"/>
</dbReference>
<proteinExistence type="inferred from homology"/>
<organism evidence="9 14">
    <name type="scientific">Limosilactobacillus fermentum</name>
    <name type="common">Lactobacillus fermentum</name>
    <dbReference type="NCBI Taxonomy" id="1613"/>
    <lineage>
        <taxon>Bacteria</taxon>
        <taxon>Bacillati</taxon>
        <taxon>Bacillota</taxon>
        <taxon>Bacilli</taxon>
        <taxon>Lactobacillales</taxon>
        <taxon>Lactobacillaceae</taxon>
        <taxon>Limosilactobacillus</taxon>
    </lineage>
</organism>
<comment type="similarity">
    <text evidence="2">Belongs to the GtrA family.</text>
</comment>
<dbReference type="Proteomes" id="UP000503169">
    <property type="component" value="Chromosome"/>
</dbReference>
<dbReference type="OrthoDB" id="361483at2"/>
<evidence type="ECO:0000256" key="4">
    <source>
        <dbReference type="ARBA" id="ARBA00022989"/>
    </source>
</evidence>
<accession>A0A0G9GFC0</accession>
<evidence type="ECO:0000313" key="12">
    <source>
        <dbReference type="Proteomes" id="UP000185427"/>
    </source>
</evidence>
<dbReference type="RefSeq" id="WP_012391557.1">
    <property type="nucleotide sequence ID" value="NZ_AP024320.1"/>
</dbReference>
<dbReference type="EMBL" id="CP121468">
    <property type="protein sequence ID" value="WFR88786.1"/>
    <property type="molecule type" value="Genomic_DNA"/>
</dbReference>
<evidence type="ECO:0000256" key="1">
    <source>
        <dbReference type="ARBA" id="ARBA00004141"/>
    </source>
</evidence>
<dbReference type="PATRIC" id="fig|1613.34.peg.1947"/>
<evidence type="ECO:0000259" key="7">
    <source>
        <dbReference type="Pfam" id="PF04138"/>
    </source>
</evidence>
<reference evidence="11" key="4">
    <citation type="submission" date="2023-04" db="EMBL/GenBank/DDBJ databases">
        <title>Genomic of Limosilactobacillus fermentum MSJK0025.</title>
        <authorList>
            <person name="Yang S."/>
        </authorList>
    </citation>
    <scope>NUCLEOTIDE SEQUENCE</scope>
    <source>
        <strain evidence="11">MSJK0025</strain>
    </source>
</reference>
<evidence type="ECO:0000313" key="10">
    <source>
        <dbReference type="EMBL" id="QIX59170.1"/>
    </source>
</evidence>
<dbReference type="GO" id="GO:0000271">
    <property type="term" value="P:polysaccharide biosynthetic process"/>
    <property type="evidence" value="ECO:0007669"/>
    <property type="project" value="InterPro"/>
</dbReference>
<feature type="transmembrane region" description="Helical" evidence="6">
    <location>
        <begin position="12"/>
        <end position="32"/>
    </location>
</feature>